<keyword evidence="1" id="KW-0677">Repeat</keyword>
<gene>
    <name evidence="5" type="ORF">LADA_0F08944G</name>
</gene>
<dbReference type="GO" id="GO:0005934">
    <property type="term" value="C:cellular bud tip"/>
    <property type="evidence" value="ECO:0007669"/>
    <property type="project" value="TreeGrafter"/>
</dbReference>
<feature type="region of interest" description="Disordered" evidence="3">
    <location>
        <begin position="820"/>
        <end position="849"/>
    </location>
</feature>
<feature type="region of interest" description="Disordered" evidence="3">
    <location>
        <begin position="1238"/>
        <end position="1265"/>
    </location>
</feature>
<evidence type="ECO:0000256" key="1">
    <source>
        <dbReference type="ARBA" id="ARBA00022737"/>
    </source>
</evidence>
<dbReference type="GO" id="GO:0036267">
    <property type="term" value="P:invasive filamentous growth"/>
    <property type="evidence" value="ECO:0007669"/>
    <property type="project" value="TreeGrafter"/>
</dbReference>
<dbReference type="EMBL" id="LT598458">
    <property type="protein sequence ID" value="SCU91255.1"/>
    <property type="molecule type" value="Genomic_DNA"/>
</dbReference>
<evidence type="ECO:0000256" key="3">
    <source>
        <dbReference type="SAM" id="MobiDB-lite"/>
    </source>
</evidence>
<feature type="compositionally biased region" description="Basic and acidic residues" evidence="3">
    <location>
        <begin position="964"/>
        <end position="973"/>
    </location>
</feature>
<feature type="compositionally biased region" description="Polar residues" evidence="3">
    <location>
        <begin position="362"/>
        <end position="373"/>
    </location>
</feature>
<feature type="compositionally biased region" description="Basic and acidic residues" evidence="3">
    <location>
        <begin position="1188"/>
        <end position="1202"/>
    </location>
</feature>
<evidence type="ECO:0000313" key="6">
    <source>
        <dbReference type="Proteomes" id="UP000190274"/>
    </source>
</evidence>
<feature type="compositionally biased region" description="Basic and acidic residues" evidence="3">
    <location>
        <begin position="327"/>
        <end position="337"/>
    </location>
</feature>
<name>A0A1G4JL12_9SACH</name>
<feature type="coiled-coil region" evidence="2">
    <location>
        <begin position="446"/>
        <end position="580"/>
    </location>
</feature>
<dbReference type="GO" id="GO:0007121">
    <property type="term" value="P:bipolar cellular bud site selection"/>
    <property type="evidence" value="ECO:0007669"/>
    <property type="project" value="TreeGrafter"/>
</dbReference>
<dbReference type="GO" id="GO:0005826">
    <property type="term" value="C:actomyosin contractile ring"/>
    <property type="evidence" value="ECO:0007669"/>
    <property type="project" value="TreeGrafter"/>
</dbReference>
<feature type="compositionally biased region" description="Basic and acidic residues" evidence="3">
    <location>
        <begin position="249"/>
        <end position="263"/>
    </location>
</feature>
<feature type="compositionally biased region" description="Basic and acidic residues" evidence="3">
    <location>
        <begin position="839"/>
        <end position="849"/>
    </location>
</feature>
<feature type="compositionally biased region" description="Basic and acidic residues" evidence="3">
    <location>
        <begin position="379"/>
        <end position="388"/>
    </location>
</feature>
<keyword evidence="2" id="KW-0175">Coiled coil</keyword>
<reference evidence="5 6" key="1">
    <citation type="submission" date="2016-03" db="EMBL/GenBank/DDBJ databases">
        <authorList>
            <person name="Devillers H."/>
        </authorList>
    </citation>
    <scope>NUCLEOTIDE SEQUENCE [LARGE SCALE GENOMIC DNA]</scope>
    <source>
        <strain evidence="5">CBS 10888</strain>
    </source>
</reference>
<feature type="region of interest" description="Disordered" evidence="3">
    <location>
        <begin position="325"/>
        <end position="410"/>
    </location>
</feature>
<feature type="region of interest" description="Disordered" evidence="3">
    <location>
        <begin position="888"/>
        <end position="979"/>
    </location>
</feature>
<dbReference type="GO" id="GO:1902716">
    <property type="term" value="C:cell cortex of growing cell tip"/>
    <property type="evidence" value="ECO:0007669"/>
    <property type="project" value="TreeGrafter"/>
</dbReference>
<feature type="compositionally biased region" description="Basic and acidic residues" evidence="3">
    <location>
        <begin position="905"/>
        <end position="918"/>
    </location>
</feature>
<accession>A0A1G4JL12</accession>
<feature type="compositionally biased region" description="Basic and acidic residues" evidence="3">
    <location>
        <begin position="276"/>
        <end position="297"/>
    </location>
</feature>
<keyword evidence="6" id="KW-1185">Reference proteome</keyword>
<dbReference type="Proteomes" id="UP000190274">
    <property type="component" value="Chromosome F"/>
</dbReference>
<dbReference type="GO" id="GO:0005935">
    <property type="term" value="C:cellular bud neck"/>
    <property type="evidence" value="ECO:0007669"/>
    <property type="project" value="TreeGrafter"/>
</dbReference>
<dbReference type="InterPro" id="IPR039892">
    <property type="entry name" value="Spa2/Sph1"/>
</dbReference>
<dbReference type="InterPro" id="IPR013724">
    <property type="entry name" value="GIT_SHD"/>
</dbReference>
<dbReference type="PANTHER" id="PTHR21601:SF0">
    <property type="entry name" value="PROTEIN SPA2-RELATED"/>
    <property type="match status" value="1"/>
</dbReference>
<feature type="region of interest" description="Disordered" evidence="3">
    <location>
        <begin position="992"/>
        <end position="1016"/>
    </location>
</feature>
<dbReference type="GO" id="GO:0043332">
    <property type="term" value="C:mating projection tip"/>
    <property type="evidence" value="ECO:0007669"/>
    <property type="project" value="TreeGrafter"/>
</dbReference>
<feature type="region of interest" description="Disordered" evidence="3">
    <location>
        <begin position="1150"/>
        <end position="1215"/>
    </location>
</feature>
<dbReference type="STRING" id="1266660.A0A1G4JL12"/>
<proteinExistence type="predicted"/>
<evidence type="ECO:0000313" key="5">
    <source>
        <dbReference type="EMBL" id="SCU91255.1"/>
    </source>
</evidence>
<feature type="compositionally biased region" description="Polar residues" evidence="3">
    <location>
        <begin position="233"/>
        <end position="248"/>
    </location>
</feature>
<dbReference type="InterPro" id="IPR022018">
    <property type="entry name" value="GIT1_C"/>
</dbReference>
<feature type="domain" description="GIT Spa2 homology (SHD)" evidence="4">
    <location>
        <begin position="45"/>
        <end position="75"/>
    </location>
</feature>
<dbReference type="Pfam" id="PF08518">
    <property type="entry name" value="GIT_SHD"/>
    <property type="match status" value="2"/>
</dbReference>
<dbReference type="OrthoDB" id="5588096at2759"/>
<feature type="compositionally biased region" description="Basic and acidic residues" evidence="3">
    <location>
        <begin position="933"/>
        <end position="953"/>
    </location>
</feature>
<evidence type="ECO:0000259" key="4">
    <source>
        <dbReference type="SMART" id="SM00555"/>
    </source>
</evidence>
<dbReference type="Gene3D" id="1.20.120.330">
    <property type="entry name" value="Nucleotidyltransferases domain 2"/>
    <property type="match status" value="1"/>
</dbReference>
<dbReference type="GO" id="GO:0000131">
    <property type="term" value="C:incipient cellular bud site"/>
    <property type="evidence" value="ECO:0007669"/>
    <property type="project" value="TreeGrafter"/>
</dbReference>
<feature type="domain" description="GIT Spa2 homology (SHD)" evidence="4">
    <location>
        <begin position="95"/>
        <end position="125"/>
    </location>
</feature>
<feature type="compositionally biased region" description="Polar residues" evidence="3">
    <location>
        <begin position="1247"/>
        <end position="1257"/>
    </location>
</feature>
<evidence type="ECO:0000256" key="2">
    <source>
        <dbReference type="SAM" id="Coils"/>
    </source>
</evidence>
<protein>
    <submittedName>
        <fullName evidence="5">LADA_0F08944g1_1</fullName>
    </submittedName>
</protein>
<feature type="compositionally biased region" description="Polar residues" evidence="3">
    <location>
        <begin position="998"/>
        <end position="1007"/>
    </location>
</feature>
<dbReference type="Pfam" id="PF12205">
    <property type="entry name" value="GIT1_C"/>
    <property type="match status" value="1"/>
</dbReference>
<organism evidence="5 6">
    <name type="scientific">Lachancea dasiensis</name>
    <dbReference type="NCBI Taxonomy" id="1072105"/>
    <lineage>
        <taxon>Eukaryota</taxon>
        <taxon>Fungi</taxon>
        <taxon>Dikarya</taxon>
        <taxon>Ascomycota</taxon>
        <taxon>Saccharomycotina</taxon>
        <taxon>Saccharomycetes</taxon>
        <taxon>Saccharomycetales</taxon>
        <taxon>Saccharomycetaceae</taxon>
        <taxon>Lachancea</taxon>
    </lineage>
</organism>
<feature type="compositionally biased region" description="Basic and acidic residues" evidence="3">
    <location>
        <begin position="213"/>
        <end position="230"/>
    </location>
</feature>
<feature type="region of interest" description="Disordered" evidence="3">
    <location>
        <begin position="127"/>
        <end position="300"/>
    </location>
</feature>
<dbReference type="GO" id="GO:0007124">
    <property type="term" value="P:pseudohyphal growth"/>
    <property type="evidence" value="ECO:0007669"/>
    <property type="project" value="TreeGrafter"/>
</dbReference>
<dbReference type="PANTHER" id="PTHR21601">
    <property type="entry name" value="SPA2 PROTEIN"/>
    <property type="match status" value="1"/>
</dbReference>
<sequence>MAASKADLSEDQRRLVYTYYRELRDFFQITGAKHDRSGSARAQKARSKLLKLYPSQFFELSTDVHDELQRRIDENQMQPDHLLPRESFHVKRNQARQKLANLSESRFNDLVDDILYEIQRRDYHELPPLNNVTEDSHNSAKPNLSLSPPQPSTAGSSRGYDVNQSPGRDEKDLSAVVPNATIQQSRVSPKKASIEWSSDEEDDQDGPGVARQSDPREGVTTEIGTHDHRLTATPRNNRLSQDSFNSSPAKKDYGAEDFSKRAEILQSASDSDSDTSTDKKVHATDKSNLDMNGHEQKPMNVHDPALYNGSTAPLAVTRPISPTLAYAERDEGTPERERHKRGPKIPTKVVKPSESIHGVQGDDSNINSEQGSPTRGLRGQRDILKSTSEEQSLEISPTAAGNVDPLPSQPSALTNKLVDEGANFQLVDSTPQVTAKNNGVGHWGSLKRASLEHENSKREVEVLIKEGEKMDEKITELEKANTFLSSSKSELETDLRNLKHENTDLKGQIDDLNSQLVNVSTEVLQLKKSQSTQADTSAVQNNQQKFTELTQQINSLSIENEKLKQTSAELELKLKLFRSSDQQGVSGNRSIGDSIKTGPKERSHLKLSMQYLSPDGQIPQALFTSFSSHVESIFVQFQEDRFSETFGNDLFETLAHMVECTYKIIALVDSSTNQEFIMIIKASLSHAITSVRYFALYHEILPLVTVESAISEVCFSLCRLVERVKITDSANRLDEDDRPKTPMISVTKESRNFSSTLEGFQDPQSSLYEKFDNSGTMSPVKPLKITQKVVKNATSPKSTHASRKPSSTLFASIVNPTSASEESLGSAQFRRANFSPPSDRQKSSHLPVDHDVRQLVSVAGRERVLQPSSPSERDLKLAELEKCPASLALNENGKSPEVSASVVHTEQHSEMSPEEKEPINATKSIDTAARAGPEVKNRNFGHLRDQLSSKETDQTISSDEETMDEGHTHRNDDSNLTSDDDLTYQLLKENMRKKQQTDDTLGYSQHSSPHKSEADSLPVEKAALQESVAIFPEQAKEAISVDANVTSGLNNHLGGRKVNEDIGSQNQRANGSPFLKISGPKIDAETSQLEGTGGQLSFSPEVEKKPIGLKQVGHANISPHSHSVGHNHDATMANVVPSTLTNENDFSQVKLKESPTESISAQKDLKTVEKGATQAKSSDHGPGTIDVEEGKPSKPSDMDHKRTPMTGVSHAETIGSSEKRVEPLVKQEEFVIPQQGDESGMVRRTTSETSQKFNVETGQRESSDESDFDIDAFEIDNPDNTLSELLLYLEHRTIEVISTIQSLLTSIKQPQISKGELCKGSSAINQVIVQMVEATDVSMAQSRNAALKEHGNWVVQSLKDCKRRMKSLCHLHDDGTIKADQSDSDYADKHFKQRLAGVAFDVAKCTKELVKTVEEASLKEEIEYLNSKLAH</sequence>
<dbReference type="GO" id="GO:0005078">
    <property type="term" value="F:MAP-kinase scaffold activity"/>
    <property type="evidence" value="ECO:0007669"/>
    <property type="project" value="TreeGrafter"/>
</dbReference>
<feature type="compositionally biased region" description="Polar residues" evidence="3">
    <location>
        <begin position="139"/>
        <end position="166"/>
    </location>
</feature>
<dbReference type="SMART" id="SM00555">
    <property type="entry name" value="GIT"/>
    <property type="match status" value="2"/>
</dbReference>